<feature type="domain" description="VWFA" evidence="6">
    <location>
        <begin position="1"/>
        <end position="167"/>
    </location>
</feature>
<dbReference type="Gene3D" id="3.40.50.410">
    <property type="entry name" value="von Willebrand factor, type A domain"/>
    <property type="match status" value="4"/>
</dbReference>
<dbReference type="SMART" id="SM00181">
    <property type="entry name" value="EGF"/>
    <property type="match status" value="2"/>
</dbReference>
<dbReference type="AlphaFoldDB" id="T1FRZ1"/>
<dbReference type="EMBL" id="KB095905">
    <property type="protein sequence ID" value="ESO10218.1"/>
    <property type="molecule type" value="Genomic_DNA"/>
</dbReference>
<dbReference type="FunFam" id="2.10.25.10:FF:000095">
    <property type="entry name" value="Notch, isoform B"/>
    <property type="match status" value="1"/>
</dbReference>
<keyword evidence="1 4" id="KW-0245">EGF-like domain</keyword>
<reference evidence="8" key="3">
    <citation type="submission" date="2015-06" db="UniProtKB">
        <authorList>
            <consortium name="EnsemblMetazoa"/>
        </authorList>
    </citation>
    <scope>IDENTIFICATION</scope>
</reference>
<dbReference type="CDD" id="cd00198">
    <property type="entry name" value="vWFA"/>
    <property type="match status" value="1"/>
</dbReference>
<dbReference type="InterPro" id="IPR001881">
    <property type="entry name" value="EGF-like_Ca-bd_dom"/>
</dbReference>
<name>T1FRZ1_HELRO</name>
<dbReference type="RefSeq" id="XP_009012032.1">
    <property type="nucleotide sequence ID" value="XM_009013784.1"/>
</dbReference>
<reference evidence="9" key="1">
    <citation type="submission" date="2012-12" db="EMBL/GenBank/DDBJ databases">
        <authorList>
            <person name="Hellsten U."/>
            <person name="Grimwood J."/>
            <person name="Chapman J.A."/>
            <person name="Shapiro H."/>
            <person name="Aerts A."/>
            <person name="Otillar R.P."/>
            <person name="Terry A.Y."/>
            <person name="Boore J.L."/>
            <person name="Simakov O."/>
            <person name="Marletaz F."/>
            <person name="Cho S.-J."/>
            <person name="Edsinger-Gonzales E."/>
            <person name="Havlak P."/>
            <person name="Kuo D.-H."/>
            <person name="Larsson T."/>
            <person name="Lv J."/>
            <person name="Arendt D."/>
            <person name="Savage R."/>
            <person name="Osoegawa K."/>
            <person name="de Jong P."/>
            <person name="Lindberg D.R."/>
            <person name="Seaver E.C."/>
            <person name="Weisblat D.A."/>
            <person name="Putnam N.H."/>
            <person name="Grigoriev I.V."/>
            <person name="Rokhsar D.S."/>
        </authorList>
    </citation>
    <scope>NUCLEOTIDE SEQUENCE</scope>
</reference>
<evidence type="ECO:0000256" key="2">
    <source>
        <dbReference type="ARBA" id="ARBA00022737"/>
    </source>
</evidence>
<evidence type="ECO:0000256" key="3">
    <source>
        <dbReference type="ARBA" id="ARBA00023157"/>
    </source>
</evidence>
<dbReference type="eggNOG" id="KOG3544">
    <property type="taxonomic scope" value="Eukaryota"/>
</dbReference>
<dbReference type="PROSITE" id="PS50234">
    <property type="entry name" value="VWFA"/>
    <property type="match status" value="4"/>
</dbReference>
<dbReference type="Proteomes" id="UP000015101">
    <property type="component" value="Unassembled WGS sequence"/>
</dbReference>
<dbReference type="CDD" id="cd01450">
    <property type="entry name" value="vWFA_subfamily_ECM"/>
    <property type="match status" value="2"/>
</dbReference>
<dbReference type="InterPro" id="IPR050525">
    <property type="entry name" value="ECM_Assembly_Org"/>
</dbReference>
<evidence type="ECO:0000313" key="7">
    <source>
        <dbReference type="EMBL" id="ESO10218.1"/>
    </source>
</evidence>
<dbReference type="PROSITE" id="PS00022">
    <property type="entry name" value="EGF_1"/>
    <property type="match status" value="1"/>
</dbReference>
<evidence type="ECO:0000256" key="1">
    <source>
        <dbReference type="ARBA" id="ARBA00022536"/>
    </source>
</evidence>
<dbReference type="PRINTS" id="PR00453">
    <property type="entry name" value="VWFADOMAIN"/>
</dbReference>
<dbReference type="EMBL" id="AMQM01002893">
    <property type="status" value="NOT_ANNOTATED_CDS"/>
    <property type="molecule type" value="Genomic_DNA"/>
</dbReference>
<feature type="disulfide bond" evidence="4">
    <location>
        <begin position="200"/>
        <end position="209"/>
    </location>
</feature>
<dbReference type="KEGG" id="hro:HELRODRAFT_190413"/>
<keyword evidence="2" id="KW-0677">Repeat</keyword>
<dbReference type="PANTHER" id="PTHR24020:SF84">
    <property type="entry name" value="VWFA DOMAIN-CONTAINING PROTEIN"/>
    <property type="match status" value="1"/>
</dbReference>
<dbReference type="InterPro" id="IPR000742">
    <property type="entry name" value="EGF"/>
</dbReference>
<evidence type="ECO:0000313" key="9">
    <source>
        <dbReference type="Proteomes" id="UP000015101"/>
    </source>
</evidence>
<sequence>MNVNFFHDYLLALIKDVASKLDIDSRWNQVAAVSFSDRANVEFYFTNFSTSASLQMAIDKISYGGYGTNLASALNLVRTSLFSAANGARVNDKTVSKAVVALINYPSDDPVVVLEEADCMRNESIGIFTVGSGSILNRFELAALASSTKNMATVDSSRSLPTLSDPIKRFACGDDNNCIINPCLNGGTCREIANQVICDCLPGWTGSFCNETCKNGGDIIFAIDASLGIESNTFFNVTNYIGNIVNAMNINGNLDGPSFSRVGLFTYDGNSVTTYFNFSTYKTKSQIIAALRVPFQSKSSSRIIKALETADLMFQREDRVNIPNYLVVVSDGDYDESNDGLKNLWLKSVSLREKGINILSVGIGSAPYMSPQLTAIASNGRSNALIVADAQSLKENSTVSFITNRLCNNINYCSSNLCKNPETCTSSVGNYFCGPCPSMTTGTYCERGCTGEIDLAFLLLSGGVVHRERFQNLTNFAISIVESLDISPQRTRVSLIFWANEAQVAFNLNSYTNKYDVIQAIKLLPYFMAGGNNMSGALRLLRRNVFNQANGDRPNVKNVAILVTNGPSTIDVNLTVPEAIQNRIDRNLLIPVALEANMFNSFELYGIASEPKLSTLVKVEFFRDLPAKVPSILQTVCNDCNQRLDVIILLDISGSTEEESLNNIALTKQIIYGLPIDNDNARVAMVAYSDDVSFQMTLDAQIRNKMNLINLIDFNAAAGKTNTPAGFDAIINNILNKRGDRNDVPNYVVVITDGESNVNQGQTIPKANIIKNGGSIVVAVGVGYTPNRDEIRGIATSDNYVFYYPPTKTAVEVANSILDKFCN</sequence>
<dbReference type="EnsemblMetazoa" id="HelroT190413">
    <property type="protein sequence ID" value="HelroP190413"/>
    <property type="gene ID" value="HelroG190413"/>
</dbReference>
<dbReference type="Gene3D" id="2.10.25.10">
    <property type="entry name" value="Laminin"/>
    <property type="match status" value="2"/>
</dbReference>
<proteinExistence type="predicted"/>
<dbReference type="SUPFAM" id="SSF57196">
    <property type="entry name" value="EGF/Laminin"/>
    <property type="match status" value="1"/>
</dbReference>
<dbReference type="SMART" id="SM00327">
    <property type="entry name" value="VWA"/>
    <property type="match status" value="4"/>
</dbReference>
<evidence type="ECO:0000259" key="5">
    <source>
        <dbReference type="PROSITE" id="PS50026"/>
    </source>
</evidence>
<organism evidence="8 9">
    <name type="scientific">Helobdella robusta</name>
    <name type="common">Californian leech</name>
    <dbReference type="NCBI Taxonomy" id="6412"/>
    <lineage>
        <taxon>Eukaryota</taxon>
        <taxon>Metazoa</taxon>
        <taxon>Spiralia</taxon>
        <taxon>Lophotrochozoa</taxon>
        <taxon>Annelida</taxon>
        <taxon>Clitellata</taxon>
        <taxon>Hirudinea</taxon>
        <taxon>Rhynchobdellida</taxon>
        <taxon>Glossiphoniidae</taxon>
        <taxon>Helobdella</taxon>
    </lineage>
</organism>
<dbReference type="CTD" id="20211588"/>
<dbReference type="InParanoid" id="T1FRZ1"/>
<dbReference type="GO" id="GO:0005509">
    <property type="term" value="F:calcium ion binding"/>
    <property type="evidence" value="ECO:0007669"/>
    <property type="project" value="InterPro"/>
</dbReference>
<dbReference type="SMART" id="SM00179">
    <property type="entry name" value="EGF_CA"/>
    <property type="match status" value="2"/>
</dbReference>
<dbReference type="PANTHER" id="PTHR24020">
    <property type="entry name" value="COLLAGEN ALPHA"/>
    <property type="match status" value="1"/>
</dbReference>
<reference evidence="7 9" key="2">
    <citation type="journal article" date="2013" name="Nature">
        <title>Insights into bilaterian evolution from three spiralian genomes.</title>
        <authorList>
            <person name="Simakov O."/>
            <person name="Marletaz F."/>
            <person name="Cho S.J."/>
            <person name="Edsinger-Gonzales E."/>
            <person name="Havlak P."/>
            <person name="Hellsten U."/>
            <person name="Kuo D.H."/>
            <person name="Larsson T."/>
            <person name="Lv J."/>
            <person name="Arendt D."/>
            <person name="Savage R."/>
            <person name="Osoegawa K."/>
            <person name="de Jong P."/>
            <person name="Grimwood J."/>
            <person name="Chapman J.A."/>
            <person name="Shapiro H."/>
            <person name="Aerts A."/>
            <person name="Otillar R.P."/>
            <person name="Terry A.Y."/>
            <person name="Boore J.L."/>
            <person name="Grigoriev I.V."/>
            <person name="Lindberg D.R."/>
            <person name="Seaver E.C."/>
            <person name="Weisblat D.A."/>
            <person name="Putnam N.H."/>
            <person name="Rokhsar D.S."/>
        </authorList>
    </citation>
    <scope>NUCLEOTIDE SEQUENCE</scope>
</reference>
<protein>
    <submittedName>
        <fullName evidence="7 8">Uncharacterized protein</fullName>
    </submittedName>
</protein>
<gene>
    <name evidence="8" type="primary">20211588</name>
    <name evidence="7" type="ORF">HELRODRAFT_190413</name>
</gene>
<evidence type="ECO:0000313" key="8">
    <source>
        <dbReference type="EnsemblMetazoa" id="HelroP190413"/>
    </source>
</evidence>
<accession>T1FRZ1</accession>
<dbReference type="InterPro" id="IPR002035">
    <property type="entry name" value="VWF_A"/>
</dbReference>
<evidence type="ECO:0000256" key="4">
    <source>
        <dbReference type="PROSITE-ProRule" id="PRU00076"/>
    </source>
</evidence>
<comment type="caution">
    <text evidence="4">Lacks conserved residue(s) required for the propagation of feature annotation.</text>
</comment>
<feature type="domain" description="VWFA" evidence="6">
    <location>
        <begin position="645"/>
        <end position="821"/>
    </location>
</feature>
<dbReference type="InterPro" id="IPR036465">
    <property type="entry name" value="vWFA_dom_sf"/>
</dbReference>
<dbReference type="OrthoDB" id="199024at2759"/>
<feature type="domain" description="EGF-like" evidence="5">
    <location>
        <begin position="174"/>
        <end position="210"/>
    </location>
</feature>
<keyword evidence="9" id="KW-1185">Reference proteome</keyword>
<dbReference type="CDD" id="cd00054">
    <property type="entry name" value="EGF_CA"/>
    <property type="match status" value="2"/>
</dbReference>
<dbReference type="Pfam" id="PF00092">
    <property type="entry name" value="VWA"/>
    <property type="match status" value="4"/>
</dbReference>
<feature type="domain" description="VWFA" evidence="6">
    <location>
        <begin position="218"/>
        <end position="406"/>
    </location>
</feature>
<feature type="domain" description="VWFA" evidence="6">
    <location>
        <begin position="454"/>
        <end position="636"/>
    </location>
</feature>
<dbReference type="HOGENOM" id="CLU_343973_0_0_1"/>
<dbReference type="PROSITE" id="PS50026">
    <property type="entry name" value="EGF_3"/>
    <property type="match status" value="1"/>
</dbReference>
<dbReference type="SUPFAM" id="SSF53300">
    <property type="entry name" value="vWA-like"/>
    <property type="match status" value="4"/>
</dbReference>
<dbReference type="Pfam" id="PF00008">
    <property type="entry name" value="EGF"/>
    <property type="match status" value="1"/>
</dbReference>
<keyword evidence="3 4" id="KW-1015">Disulfide bond</keyword>
<dbReference type="GeneID" id="20211588"/>
<evidence type="ECO:0000259" key="6">
    <source>
        <dbReference type="PROSITE" id="PS50234"/>
    </source>
</evidence>